<evidence type="ECO:0000256" key="5">
    <source>
        <dbReference type="ARBA" id="ARBA00022989"/>
    </source>
</evidence>
<dbReference type="Pfam" id="PF13432">
    <property type="entry name" value="TPR_16"/>
    <property type="match status" value="2"/>
</dbReference>
<comment type="similarity">
    <text evidence="7">Belongs to the Tom70 family.</text>
</comment>
<dbReference type="InterPro" id="IPR011990">
    <property type="entry name" value="TPR-like_helical_dom_sf"/>
</dbReference>
<dbReference type="PANTHER" id="PTHR46208">
    <property type="entry name" value="MITOCHONDRIAL IMPORT RECEPTOR SUBUNIT TOM70"/>
    <property type="match status" value="1"/>
</dbReference>
<dbReference type="RefSeq" id="WP_324668481.1">
    <property type="nucleotide sequence ID" value="NZ_CP141614.1"/>
</dbReference>
<evidence type="ECO:0000256" key="7">
    <source>
        <dbReference type="ARBA" id="ARBA00038030"/>
    </source>
</evidence>
<keyword evidence="2" id="KW-0812">Transmembrane</keyword>
<feature type="chain" id="PRO_5046960232" evidence="9">
    <location>
        <begin position="32"/>
        <end position="503"/>
    </location>
</feature>
<comment type="subcellular location">
    <subcellularLocation>
        <location evidence="1">Membrane</location>
        <topology evidence="1">Single-pass membrane protein</topology>
    </subcellularLocation>
</comment>
<organism evidence="10 11">
    <name type="scientific">Geochorda subterranea</name>
    <dbReference type="NCBI Taxonomy" id="3109564"/>
    <lineage>
        <taxon>Bacteria</taxon>
        <taxon>Bacillati</taxon>
        <taxon>Bacillota</taxon>
        <taxon>Limnochordia</taxon>
        <taxon>Limnochordales</taxon>
        <taxon>Geochordaceae</taxon>
        <taxon>Geochorda</taxon>
    </lineage>
</organism>
<evidence type="ECO:0000256" key="3">
    <source>
        <dbReference type="ARBA" id="ARBA00022737"/>
    </source>
</evidence>
<dbReference type="Gene3D" id="1.25.40.10">
    <property type="entry name" value="Tetratricopeptide repeat domain"/>
    <property type="match status" value="4"/>
</dbReference>
<feature type="repeat" description="TPR" evidence="8">
    <location>
        <begin position="176"/>
        <end position="209"/>
    </location>
</feature>
<dbReference type="SUPFAM" id="SSF48452">
    <property type="entry name" value="TPR-like"/>
    <property type="match status" value="1"/>
</dbReference>
<evidence type="ECO:0000256" key="2">
    <source>
        <dbReference type="ARBA" id="ARBA00022692"/>
    </source>
</evidence>
<protein>
    <submittedName>
        <fullName evidence="10">Tetratricopeptide repeat protein</fullName>
    </submittedName>
</protein>
<accession>A0ABZ1BN87</accession>
<feature type="repeat" description="TPR" evidence="8">
    <location>
        <begin position="280"/>
        <end position="313"/>
    </location>
</feature>
<reference evidence="11" key="1">
    <citation type="submission" date="2023-12" db="EMBL/GenBank/DDBJ databases">
        <title>Novel isolates from deep terrestrial aquifers shed light on the physiology and ecology of the class Limnochordia.</title>
        <authorList>
            <person name="Karnachuk O.V."/>
            <person name="Lukina A.P."/>
            <person name="Avakyan M.R."/>
            <person name="Kadnikov V."/>
            <person name="Begmatov S."/>
            <person name="Beletsky A.V."/>
            <person name="Mardanov A.V."/>
            <person name="Ravin N.V."/>
        </authorList>
    </citation>
    <scope>NUCLEOTIDE SEQUENCE [LARGE SCALE GENOMIC DNA]</scope>
    <source>
        <strain evidence="11">LN</strain>
    </source>
</reference>
<dbReference type="Pfam" id="PF14559">
    <property type="entry name" value="TPR_19"/>
    <property type="match status" value="1"/>
</dbReference>
<feature type="signal peptide" evidence="9">
    <location>
        <begin position="1"/>
        <end position="31"/>
    </location>
</feature>
<dbReference type="PROSITE" id="PS50005">
    <property type="entry name" value="TPR"/>
    <property type="match status" value="5"/>
</dbReference>
<keyword evidence="5" id="KW-1133">Transmembrane helix</keyword>
<dbReference type="EMBL" id="CP141614">
    <property type="protein sequence ID" value="WRP14179.1"/>
    <property type="molecule type" value="Genomic_DNA"/>
</dbReference>
<evidence type="ECO:0000313" key="11">
    <source>
        <dbReference type="Proteomes" id="UP001333102"/>
    </source>
</evidence>
<evidence type="ECO:0000256" key="4">
    <source>
        <dbReference type="ARBA" id="ARBA00022803"/>
    </source>
</evidence>
<proteinExistence type="inferred from homology"/>
<name>A0ABZ1BN87_9FIRM</name>
<feature type="repeat" description="TPR" evidence="8">
    <location>
        <begin position="246"/>
        <end position="279"/>
    </location>
</feature>
<dbReference type="InterPro" id="IPR019734">
    <property type="entry name" value="TPR_rpt"/>
</dbReference>
<keyword evidence="4 8" id="KW-0802">TPR repeat</keyword>
<dbReference type="PANTHER" id="PTHR46208:SF1">
    <property type="entry name" value="MITOCHONDRIAL IMPORT RECEPTOR SUBUNIT TOM70"/>
    <property type="match status" value="1"/>
</dbReference>
<feature type="repeat" description="TPR" evidence="8">
    <location>
        <begin position="314"/>
        <end position="347"/>
    </location>
</feature>
<evidence type="ECO:0000256" key="6">
    <source>
        <dbReference type="ARBA" id="ARBA00023136"/>
    </source>
</evidence>
<evidence type="ECO:0000256" key="9">
    <source>
        <dbReference type="SAM" id="SignalP"/>
    </source>
</evidence>
<dbReference type="SMART" id="SM00028">
    <property type="entry name" value="TPR"/>
    <property type="match status" value="9"/>
</dbReference>
<sequence length="503" mass="52530">MPRIARYGATCRWTTGLAVVLTLVMGWGATAAASAAGSAVSPTAEPAVPYLLEMERVTPEAPAIATARAMLARGAWQDAVDALAPVILAGSSARTDDRAHGLMLAAVALAGLGDRARAAALLDEAAAMRPASLVIRLNRARLDWEAGRDAQAAQALERIGPEVEARGDAELRAWVGALWYRLGAQAAGRGDVDEALRRWERAWHADPASALYPLHYASLAKSAGRLQQAAGAYDAAIEHLGAGADASVLVEAGLVHLALRRYEQALSLFERVRAQRPRDAEALYGAGVALTGLGRLQEAAARLREAVEAHPGHWRARLALGTALMATGATDEAVRHFEEAVRLAPAVAESRIALGQAYLEAGRPRDAEGQLQAGLALGEARPEVLYAIGQARLMDGRPRDAAASFAAAASLETTPVGKALSLYAQALATEAAGDVTAAIGLLRQAVSLDSSRFDAHLRLGELLLASGDAEAAMVALRRAASLRPDDARVQRALESARSATAGG</sequence>
<keyword evidence="9" id="KW-0732">Signal</keyword>
<keyword evidence="3" id="KW-0677">Repeat</keyword>
<gene>
    <name evidence="10" type="ORF">VLY81_12255</name>
</gene>
<keyword evidence="11" id="KW-1185">Reference proteome</keyword>
<dbReference type="Proteomes" id="UP001333102">
    <property type="component" value="Chromosome"/>
</dbReference>
<feature type="repeat" description="TPR" evidence="8">
    <location>
        <begin position="453"/>
        <end position="486"/>
    </location>
</feature>
<evidence type="ECO:0000256" key="1">
    <source>
        <dbReference type="ARBA" id="ARBA00004167"/>
    </source>
</evidence>
<keyword evidence="6" id="KW-0472">Membrane</keyword>
<evidence type="ECO:0000256" key="8">
    <source>
        <dbReference type="PROSITE-ProRule" id="PRU00339"/>
    </source>
</evidence>
<evidence type="ECO:0000313" key="10">
    <source>
        <dbReference type="EMBL" id="WRP14179.1"/>
    </source>
</evidence>